<reference evidence="2 3" key="1">
    <citation type="journal article" date="2019" name="Int. J. Syst. Evol. Microbiol.">
        <title>The Global Catalogue of Microorganisms (GCM) 10K type strain sequencing project: providing services to taxonomists for standard genome sequencing and annotation.</title>
        <authorList>
            <consortium name="The Broad Institute Genomics Platform"/>
            <consortium name="The Broad Institute Genome Sequencing Center for Infectious Disease"/>
            <person name="Wu L."/>
            <person name="Ma J."/>
        </authorList>
    </citation>
    <scope>NUCLEOTIDE SEQUENCE [LARGE SCALE GENOMIC DNA]</scope>
    <source>
        <strain evidence="2 3">JCM 14942</strain>
    </source>
</reference>
<organism evidence="2 3">
    <name type="scientific">Nocardioides humi</name>
    <dbReference type="NCBI Taxonomy" id="449461"/>
    <lineage>
        <taxon>Bacteria</taxon>
        <taxon>Bacillati</taxon>
        <taxon>Actinomycetota</taxon>
        <taxon>Actinomycetes</taxon>
        <taxon>Propionibacteriales</taxon>
        <taxon>Nocardioidaceae</taxon>
        <taxon>Nocardioides</taxon>
    </lineage>
</organism>
<dbReference type="EMBL" id="BAAAOR010000040">
    <property type="protein sequence ID" value="GAA1544867.1"/>
    <property type="molecule type" value="Genomic_DNA"/>
</dbReference>
<comment type="caution">
    <text evidence="2">The sequence shown here is derived from an EMBL/GenBank/DDBJ whole genome shotgun (WGS) entry which is preliminary data.</text>
</comment>
<dbReference type="Pfam" id="PF20656">
    <property type="entry name" value="MS_N"/>
    <property type="match status" value="1"/>
</dbReference>
<accession>A0ABN2BSA5</accession>
<sequence length="90" mass="9510">MPIELTGPAVPGGDGILTSGALASVAELQRHFGPTRDELRAYAQLLVRTRHRRGAMAVGGMAAFAPLCRDRSLADDFAEFLTVPAYAVVA</sequence>
<name>A0ABN2BSA5_9ACTN</name>
<dbReference type="InterPro" id="IPR048356">
    <property type="entry name" value="MS_N"/>
</dbReference>
<evidence type="ECO:0000313" key="2">
    <source>
        <dbReference type="EMBL" id="GAA1544867.1"/>
    </source>
</evidence>
<proteinExistence type="predicted"/>
<feature type="domain" description="Malate synthase N-terminal" evidence="1">
    <location>
        <begin position="4"/>
        <end position="39"/>
    </location>
</feature>
<evidence type="ECO:0000259" key="1">
    <source>
        <dbReference type="Pfam" id="PF20656"/>
    </source>
</evidence>
<protein>
    <recommendedName>
        <fullName evidence="1">Malate synthase N-terminal domain-containing protein</fullName>
    </recommendedName>
</protein>
<evidence type="ECO:0000313" key="3">
    <source>
        <dbReference type="Proteomes" id="UP001500842"/>
    </source>
</evidence>
<dbReference type="InterPro" id="IPR046363">
    <property type="entry name" value="MS_N_TIM-barrel_dom"/>
</dbReference>
<dbReference type="SUPFAM" id="SSF51645">
    <property type="entry name" value="Malate synthase G"/>
    <property type="match status" value="1"/>
</dbReference>
<keyword evidence="3" id="KW-1185">Reference proteome</keyword>
<gene>
    <name evidence="2" type="ORF">GCM10009788_54160</name>
</gene>
<dbReference type="Proteomes" id="UP001500842">
    <property type="component" value="Unassembled WGS sequence"/>
</dbReference>
<dbReference type="InterPro" id="IPR011076">
    <property type="entry name" value="Malate_synth_sf"/>
</dbReference>
<dbReference type="RefSeq" id="WP_246086618.1">
    <property type="nucleotide sequence ID" value="NZ_BAAAOR010000040.1"/>
</dbReference>
<dbReference type="Gene3D" id="3.20.20.360">
    <property type="entry name" value="Malate synthase, domain 3"/>
    <property type="match status" value="1"/>
</dbReference>